<evidence type="ECO:0000313" key="2">
    <source>
        <dbReference type="Proteomes" id="UP000704611"/>
    </source>
</evidence>
<dbReference type="Proteomes" id="UP000704611">
    <property type="component" value="Unassembled WGS sequence"/>
</dbReference>
<dbReference type="Pfam" id="PF06763">
    <property type="entry name" value="Minor_tail_Z"/>
    <property type="match status" value="1"/>
</dbReference>
<keyword evidence="2" id="KW-1185">Reference proteome</keyword>
<dbReference type="EMBL" id="JAHRID010000001">
    <property type="protein sequence ID" value="MBV2127924.1"/>
    <property type="molecule type" value="Genomic_DNA"/>
</dbReference>
<reference evidence="1 2" key="1">
    <citation type="submission" date="2021-06" db="EMBL/GenBank/DDBJ databases">
        <title>Rheinheimera indica sp. nov., isolated from deep-sea sediment.</title>
        <authorList>
            <person name="Wang Z."/>
            <person name="Zhang X.-Y."/>
        </authorList>
    </citation>
    <scope>NUCLEOTIDE SEQUENCE [LARGE SCALE GENOMIC DNA]</scope>
    <source>
        <strain evidence="1 2">SM2107</strain>
    </source>
</reference>
<sequence length="173" mass="18873">MSNTVPDAISWLSNMPKAAERALAETLNQAATATRSRAIDEIGRQLNLPRSYISENIAVRSRANPQKLEVIISAESRGILLNRFDGQQITTDGKNAGVSVQVKAGGPRKTIKRGFFMRLKNGVTGLAMRTGKGKGAIEVLHGPSVSQAWQSVRDDVEPTPDELFNAFIERFNP</sequence>
<organism evidence="1 2">
    <name type="scientific">Arsukibacterium indicum</name>
    <dbReference type="NCBI Taxonomy" id="2848612"/>
    <lineage>
        <taxon>Bacteria</taxon>
        <taxon>Pseudomonadati</taxon>
        <taxon>Pseudomonadota</taxon>
        <taxon>Gammaproteobacteria</taxon>
        <taxon>Chromatiales</taxon>
        <taxon>Chromatiaceae</taxon>
        <taxon>Arsukibacterium</taxon>
    </lineage>
</organism>
<protein>
    <submittedName>
        <fullName evidence="1">Phage tail protein</fullName>
    </submittedName>
</protein>
<evidence type="ECO:0000313" key="1">
    <source>
        <dbReference type="EMBL" id="MBV2127924.1"/>
    </source>
</evidence>
<comment type="caution">
    <text evidence="1">The sequence shown here is derived from an EMBL/GenBank/DDBJ whole genome shotgun (WGS) entry which is preliminary data.</text>
</comment>
<accession>A0ABS6MHS3</accession>
<name>A0ABS6MHS3_9GAMM</name>
<gene>
    <name evidence="1" type="ORF">KQY15_02275</name>
</gene>
<dbReference type="InterPro" id="IPR010633">
    <property type="entry name" value="Phage_lambda_GpZ"/>
</dbReference>
<proteinExistence type="predicted"/>
<dbReference type="RefSeq" id="WP_217666816.1">
    <property type="nucleotide sequence ID" value="NZ_JAHRID010000001.1"/>
</dbReference>